<dbReference type="EMBL" id="CP031188">
    <property type="protein sequence ID" value="AXG75251.1"/>
    <property type="molecule type" value="Genomic_DNA"/>
</dbReference>
<dbReference type="GO" id="GO:0051537">
    <property type="term" value="F:2 iron, 2 sulfur cluster binding"/>
    <property type="evidence" value="ECO:0007669"/>
    <property type="project" value="InterPro"/>
</dbReference>
<evidence type="ECO:0008006" key="3">
    <source>
        <dbReference type="Google" id="ProtNLM"/>
    </source>
</evidence>
<name>A0A345HF91_9FLAO</name>
<evidence type="ECO:0000313" key="2">
    <source>
        <dbReference type="Proteomes" id="UP000253951"/>
    </source>
</evidence>
<dbReference type="KEGG" id="fat:DVK85_07630"/>
<sequence>MTKYILVILLFPIFIGCSSDSVNNNNKYLPNYNFSIDINMDLPLYTNLQFTANPVYIDQAGVGITGIFVMNTGSGYVAYESTCPNQEIASCSAMTLNGIMAVCPCDESEYSLFNGQSEGKEYPLKQYRVDVINPSLIRVSN</sequence>
<protein>
    <recommendedName>
        <fullName evidence="3">Rieske domain-containing protein</fullName>
    </recommendedName>
</protein>
<dbReference type="OrthoDB" id="1201186at2"/>
<dbReference type="InterPro" id="IPR036922">
    <property type="entry name" value="Rieske_2Fe-2S_sf"/>
</dbReference>
<keyword evidence="2" id="KW-1185">Reference proteome</keyword>
<gene>
    <name evidence="1" type="ORF">DVK85_07630</name>
</gene>
<dbReference type="PROSITE" id="PS51257">
    <property type="entry name" value="PROKAR_LIPOPROTEIN"/>
    <property type="match status" value="1"/>
</dbReference>
<dbReference type="Proteomes" id="UP000253951">
    <property type="component" value="Chromosome"/>
</dbReference>
<dbReference type="SUPFAM" id="SSF50022">
    <property type="entry name" value="ISP domain"/>
    <property type="match status" value="1"/>
</dbReference>
<organism evidence="1 2">
    <name type="scientific">Flavobacterium arcticum</name>
    <dbReference type="NCBI Taxonomy" id="1784713"/>
    <lineage>
        <taxon>Bacteria</taxon>
        <taxon>Pseudomonadati</taxon>
        <taxon>Bacteroidota</taxon>
        <taxon>Flavobacteriia</taxon>
        <taxon>Flavobacteriales</taxon>
        <taxon>Flavobacteriaceae</taxon>
        <taxon>Flavobacterium</taxon>
    </lineage>
</organism>
<accession>A0A345HF91</accession>
<dbReference type="Gene3D" id="2.102.10.10">
    <property type="entry name" value="Rieske [2Fe-2S] iron-sulphur domain"/>
    <property type="match status" value="1"/>
</dbReference>
<reference evidence="1 2" key="1">
    <citation type="submission" date="2018-07" db="EMBL/GenBank/DDBJ databases">
        <title>Complete genome sequence of Flavobacterium arcticum type strain SM1502T.</title>
        <authorList>
            <person name="Li Y."/>
            <person name="Li D.-D."/>
        </authorList>
    </citation>
    <scope>NUCLEOTIDE SEQUENCE [LARGE SCALE GENOMIC DNA]</scope>
    <source>
        <strain evidence="1 2">SM1502</strain>
    </source>
</reference>
<proteinExistence type="predicted"/>
<evidence type="ECO:0000313" key="1">
    <source>
        <dbReference type="EMBL" id="AXG75251.1"/>
    </source>
</evidence>
<dbReference type="AlphaFoldDB" id="A0A345HF91"/>